<protein>
    <submittedName>
        <fullName evidence="2">Uncharacterized protein</fullName>
    </submittedName>
</protein>
<proteinExistence type="predicted"/>
<dbReference type="Proteomes" id="UP001633002">
    <property type="component" value="Unassembled WGS sequence"/>
</dbReference>
<comment type="caution">
    <text evidence="2">The sequence shown here is derived from an EMBL/GenBank/DDBJ whole genome shotgun (WGS) entry which is preliminary data.</text>
</comment>
<feature type="coiled-coil region" evidence="1">
    <location>
        <begin position="27"/>
        <end position="54"/>
    </location>
</feature>
<dbReference type="EMBL" id="JBJQOH010000006">
    <property type="protein sequence ID" value="KAL3684356.1"/>
    <property type="molecule type" value="Genomic_DNA"/>
</dbReference>
<keyword evidence="3" id="KW-1185">Reference proteome</keyword>
<organism evidence="2 3">
    <name type="scientific">Riccia sorocarpa</name>
    <dbReference type="NCBI Taxonomy" id="122646"/>
    <lineage>
        <taxon>Eukaryota</taxon>
        <taxon>Viridiplantae</taxon>
        <taxon>Streptophyta</taxon>
        <taxon>Embryophyta</taxon>
        <taxon>Marchantiophyta</taxon>
        <taxon>Marchantiopsida</taxon>
        <taxon>Marchantiidae</taxon>
        <taxon>Marchantiales</taxon>
        <taxon>Ricciaceae</taxon>
        <taxon>Riccia</taxon>
    </lineage>
</organism>
<evidence type="ECO:0000256" key="1">
    <source>
        <dbReference type="SAM" id="Coils"/>
    </source>
</evidence>
<reference evidence="2 3" key="1">
    <citation type="submission" date="2024-09" db="EMBL/GenBank/DDBJ databases">
        <title>Chromosome-scale assembly of Riccia sorocarpa.</title>
        <authorList>
            <person name="Paukszto L."/>
        </authorList>
    </citation>
    <scope>NUCLEOTIDE SEQUENCE [LARGE SCALE GENOMIC DNA]</scope>
    <source>
        <strain evidence="2">LP-2024</strain>
        <tissue evidence="2">Aerial parts of the thallus</tissue>
    </source>
</reference>
<keyword evidence="1" id="KW-0175">Coiled coil</keyword>
<accession>A0ABD3H2T6</accession>
<evidence type="ECO:0000313" key="2">
    <source>
        <dbReference type="EMBL" id="KAL3684356.1"/>
    </source>
</evidence>
<name>A0ABD3H2T6_9MARC</name>
<gene>
    <name evidence="2" type="ORF">R1sor_002378</name>
</gene>
<dbReference type="AlphaFoldDB" id="A0ABD3H2T6"/>
<sequence length="137" mass="16377">MNYYELKDPEVKRRAKEAWLNETEIVRDNLEGVAESTAEELQALSRAEERLRHQELQDARDWKIMSRDKWIAANAAPARYFFTKLRAKWARESIELLETEDGVILTEEEIFSEIHDFYQTLYTAEEETETRWRCGMK</sequence>
<evidence type="ECO:0000313" key="3">
    <source>
        <dbReference type="Proteomes" id="UP001633002"/>
    </source>
</evidence>